<accession>A0A370CDG4</accession>
<protein>
    <submittedName>
        <fullName evidence="2">Uncharacterized protein</fullName>
    </submittedName>
</protein>
<feature type="signal peptide" evidence="1">
    <location>
        <begin position="1"/>
        <end position="17"/>
    </location>
</feature>
<evidence type="ECO:0000256" key="1">
    <source>
        <dbReference type="SAM" id="SignalP"/>
    </source>
</evidence>
<dbReference type="VEuPathDB" id="FungiDB:M747DRAFT_336478"/>
<dbReference type="Proteomes" id="UP000253845">
    <property type="component" value="Unassembled WGS sequence"/>
</dbReference>
<name>A0A370CDG4_ASPNG</name>
<dbReference type="EMBL" id="KZ851899">
    <property type="protein sequence ID" value="RDH25808.1"/>
    <property type="molecule type" value="Genomic_DNA"/>
</dbReference>
<reference evidence="2 3" key="1">
    <citation type="submission" date="2018-07" db="EMBL/GenBank/DDBJ databases">
        <title>Section-level genome sequencing of Aspergillus section Nigri to investigate inter- and intra-species variation.</title>
        <authorList>
            <consortium name="DOE Joint Genome Institute"/>
            <person name="Vesth T.C."/>
            <person name="Nybo J.L."/>
            <person name="Theobald S."/>
            <person name="Frisvad J.C."/>
            <person name="Larsen T.O."/>
            <person name="Nielsen K.F."/>
            <person name="Hoof J.B."/>
            <person name="Brandl J."/>
            <person name="Salamov A."/>
            <person name="Riley R."/>
            <person name="Gladden J.M."/>
            <person name="Phatale P."/>
            <person name="Nielsen M.T."/>
            <person name="Lyhne E.K."/>
            <person name="Kogle M.E."/>
            <person name="Strasser K."/>
            <person name="McDonnell E."/>
            <person name="Barry K."/>
            <person name="Clum A."/>
            <person name="Chen C."/>
            <person name="Nolan M."/>
            <person name="Sandor L."/>
            <person name="Kuo A."/>
            <person name="Lipzen A."/>
            <person name="Hainaut M."/>
            <person name="Drula E."/>
            <person name="Tsang A."/>
            <person name="Magnuson J.K."/>
            <person name="Henrissat B."/>
            <person name="Wiebenga A."/>
            <person name="Simmons B.A."/>
            <person name="Makela M.R."/>
            <person name="De vries R.P."/>
            <person name="Grigoriev I.V."/>
            <person name="Mortensen U.H."/>
            <person name="Baker S.E."/>
            <person name="Andersen M.R."/>
        </authorList>
    </citation>
    <scope>NUCLEOTIDE SEQUENCE [LARGE SCALE GENOMIC DNA]</scope>
    <source>
        <strain evidence="2 3">ATCC 13496</strain>
    </source>
</reference>
<sequence length="72" mass="7521">MKISLIWAVSLLLNVHAAVIPRAAESATSIEAGVRAAEFGAGGIHERAALSYGEGDSKVDNKEDNTVIGEGW</sequence>
<keyword evidence="1" id="KW-0732">Signal</keyword>
<dbReference type="AlphaFoldDB" id="A0A370CDG4"/>
<proteinExistence type="predicted"/>
<evidence type="ECO:0000313" key="3">
    <source>
        <dbReference type="Proteomes" id="UP000253845"/>
    </source>
</evidence>
<feature type="chain" id="PRO_5016804202" evidence="1">
    <location>
        <begin position="18"/>
        <end position="72"/>
    </location>
</feature>
<evidence type="ECO:0000313" key="2">
    <source>
        <dbReference type="EMBL" id="RDH25808.1"/>
    </source>
</evidence>
<organism evidence="2 3">
    <name type="scientific">Aspergillus niger ATCC 13496</name>
    <dbReference type="NCBI Taxonomy" id="1353008"/>
    <lineage>
        <taxon>Eukaryota</taxon>
        <taxon>Fungi</taxon>
        <taxon>Dikarya</taxon>
        <taxon>Ascomycota</taxon>
        <taxon>Pezizomycotina</taxon>
        <taxon>Eurotiomycetes</taxon>
        <taxon>Eurotiomycetidae</taxon>
        <taxon>Eurotiales</taxon>
        <taxon>Aspergillaceae</taxon>
        <taxon>Aspergillus</taxon>
        <taxon>Aspergillus subgen. Circumdati</taxon>
    </lineage>
</organism>
<gene>
    <name evidence="2" type="ORF">M747DRAFT_336478</name>
</gene>